<organism evidence="3 4">
    <name type="scientific">Nonomuraea diastatica</name>
    <dbReference type="NCBI Taxonomy" id="1848329"/>
    <lineage>
        <taxon>Bacteria</taxon>
        <taxon>Bacillati</taxon>
        <taxon>Actinomycetota</taxon>
        <taxon>Actinomycetes</taxon>
        <taxon>Streptosporangiales</taxon>
        <taxon>Streptosporangiaceae</taxon>
        <taxon>Nonomuraea</taxon>
    </lineage>
</organism>
<evidence type="ECO:0000259" key="1">
    <source>
        <dbReference type="Pfam" id="PF13173"/>
    </source>
</evidence>
<dbReference type="InterPro" id="IPR025420">
    <property type="entry name" value="DUF4143"/>
</dbReference>
<dbReference type="RefSeq" id="WP_132516127.1">
    <property type="nucleotide sequence ID" value="NZ_SMKP01000164.1"/>
</dbReference>
<dbReference type="InterPro" id="IPR027417">
    <property type="entry name" value="P-loop_NTPase"/>
</dbReference>
<keyword evidence="4" id="KW-1185">Reference proteome</keyword>
<dbReference type="PANTHER" id="PTHR43566">
    <property type="entry name" value="CONSERVED PROTEIN"/>
    <property type="match status" value="1"/>
</dbReference>
<feature type="domain" description="AAA" evidence="1">
    <location>
        <begin position="22"/>
        <end position="140"/>
    </location>
</feature>
<dbReference type="Gene3D" id="3.40.50.300">
    <property type="entry name" value="P-loop containing nucleotide triphosphate hydrolases"/>
    <property type="match status" value="1"/>
</dbReference>
<comment type="caution">
    <text evidence="3">The sequence shown here is derived from an EMBL/GenBank/DDBJ whole genome shotgun (WGS) entry which is preliminary data.</text>
</comment>
<sequence>MDQEALVPRHLIEMIRHHLATRPVIVLTGPRTIGKSTLLNTCARKHQVPVIDLDSPPVRRQVAQDPTHFAAGPLEPVCIDEFQHVPEILSAIKAELNVDLRPGRYILTGSTRYSALPRLGQALTGRAHIMTVWPLSQGELTGHKETFLDAMFADPGSLVTAIPSKTTRADYERMILTGGFPMVLDLSDAERGHWFRDFVDMVIDRDVLEIRKVRQRHVLPLILRHLAARTASVVNAADIAQHVGLDQRLVGDYITLLESVFLAHRLDSYGRTLSSKVGRSPKIHLVDSGLAAHLLGISQRKLNRRDPATLTEFGKVVETFVVNELIKQAGWAESVVEFGHFRTRDQREVDLVIESGEGEVIGVEVKAKSSVEEADFRGLRLLRDRLGGAFAGGVLINLGQQSFRHDERLFVMPADRLWTPLPTSW</sequence>
<reference evidence="3 4" key="1">
    <citation type="submission" date="2019-03" db="EMBL/GenBank/DDBJ databases">
        <title>Draft genome sequences of novel Actinobacteria.</title>
        <authorList>
            <person name="Sahin N."/>
            <person name="Ay H."/>
            <person name="Saygin H."/>
        </authorList>
    </citation>
    <scope>NUCLEOTIDE SEQUENCE [LARGE SCALE GENOMIC DNA]</scope>
    <source>
        <strain evidence="3 4">KC712</strain>
    </source>
</reference>
<name>A0A4R4W727_9ACTN</name>
<dbReference type="OrthoDB" id="128089at2"/>
<dbReference type="AlphaFoldDB" id="A0A4R4W727"/>
<dbReference type="SUPFAM" id="SSF52540">
    <property type="entry name" value="P-loop containing nucleoside triphosphate hydrolases"/>
    <property type="match status" value="1"/>
</dbReference>
<protein>
    <submittedName>
        <fullName evidence="3">ATP-binding protein</fullName>
    </submittedName>
</protein>
<keyword evidence="3" id="KW-0067">ATP-binding</keyword>
<dbReference type="Pfam" id="PF13635">
    <property type="entry name" value="DUF4143"/>
    <property type="match status" value="1"/>
</dbReference>
<dbReference type="InterPro" id="IPR041682">
    <property type="entry name" value="AAA_14"/>
</dbReference>
<proteinExistence type="predicted"/>
<dbReference type="Pfam" id="PF13173">
    <property type="entry name" value="AAA_14"/>
    <property type="match status" value="1"/>
</dbReference>
<feature type="domain" description="DUF4143" evidence="2">
    <location>
        <begin position="204"/>
        <end position="367"/>
    </location>
</feature>
<evidence type="ECO:0000259" key="2">
    <source>
        <dbReference type="Pfam" id="PF13635"/>
    </source>
</evidence>
<dbReference type="Proteomes" id="UP000294543">
    <property type="component" value="Unassembled WGS sequence"/>
</dbReference>
<keyword evidence="3" id="KW-0547">Nucleotide-binding</keyword>
<dbReference type="EMBL" id="SMKP01000164">
    <property type="protein sequence ID" value="TDD13811.1"/>
    <property type="molecule type" value="Genomic_DNA"/>
</dbReference>
<dbReference type="GO" id="GO:0005524">
    <property type="term" value="F:ATP binding"/>
    <property type="evidence" value="ECO:0007669"/>
    <property type="project" value="UniProtKB-KW"/>
</dbReference>
<evidence type="ECO:0000313" key="4">
    <source>
        <dbReference type="Proteomes" id="UP000294543"/>
    </source>
</evidence>
<accession>A0A4R4W727</accession>
<gene>
    <name evidence="3" type="ORF">E1294_39720</name>
</gene>
<dbReference type="PANTHER" id="PTHR43566:SF2">
    <property type="entry name" value="DUF4143 DOMAIN-CONTAINING PROTEIN"/>
    <property type="match status" value="1"/>
</dbReference>
<evidence type="ECO:0000313" key="3">
    <source>
        <dbReference type="EMBL" id="TDD13811.1"/>
    </source>
</evidence>